<feature type="region of interest" description="Disordered" evidence="1">
    <location>
        <begin position="631"/>
        <end position="663"/>
    </location>
</feature>
<sequence length="663" mass="73369">MSSNQLPQQQDPNQWVSSPKGAFYWQHTTGSYWKGPADDRVWVPSMDSPLNLPPPPDFGAPQGNAAGAPPATQFGTSTPIPLGRLNVQMPLAYQQREPVLLHSGVWYGLVHRPAEQQTGFMSMAPRPPTQQMWWGDAPHTQGAHIRPTAFRPWGTQGATGTGNTAPEARREPWDVSTGRLSPKVRLARRENHRAQTHELQDRARDQQLRDRALSSRPSSTSTHDNITAAAPVRPLAPKVEDTEIGSDGHPILPGQAVPSDESDYGGSSEEDEGPEALKKFQVRETFRHREAVQKKQGGLLGNPGKAVRAPGGETVGVWGTLQYDTIPAARSLIRWMLTGYPRARAMFVYLRDFFGQNPTERRPDGIQFLLHQQNSTERTWLYNTTGDSTPRSRCNPNQPPASRSRNERRRAKKRKDKGALPVFGPVGSSQPHNNDDPMPEPQEDIFERSYLGESPAFEGEDPNIASHSLASLMATLAQISRQNPRTWTGSARLIDGEWPSPTSPVGSRMLPDDARATRFLNFIAAIREDTSVNRSRFITRAVGRSIAPPRTLPVRVLQPHPDQHGIAPGTTDARALHGFAASWRNRNEGNTHPTGQEFTGQTPRNTIEVLSWPDSRLVEWRQLQHRPVRRGISTTYPRHPASAAFGPPGPAPAPEIDMPAALE</sequence>
<feature type="compositionally biased region" description="Low complexity" evidence="1">
    <location>
        <begin position="154"/>
        <end position="165"/>
    </location>
</feature>
<feature type="compositionally biased region" description="Basic and acidic residues" evidence="1">
    <location>
        <begin position="187"/>
        <end position="213"/>
    </location>
</feature>
<feature type="region of interest" description="Disordered" evidence="1">
    <location>
        <begin position="381"/>
        <end position="443"/>
    </location>
</feature>
<feature type="region of interest" description="Disordered" evidence="1">
    <location>
        <begin position="149"/>
        <end position="275"/>
    </location>
</feature>
<feature type="compositionally biased region" description="Polar residues" evidence="1">
    <location>
        <begin position="381"/>
        <end position="396"/>
    </location>
</feature>
<evidence type="ECO:0000313" key="3">
    <source>
        <dbReference type="Proteomes" id="UP001218188"/>
    </source>
</evidence>
<organism evidence="2 3">
    <name type="scientific">Mycena alexandri</name>
    <dbReference type="NCBI Taxonomy" id="1745969"/>
    <lineage>
        <taxon>Eukaryota</taxon>
        <taxon>Fungi</taxon>
        <taxon>Dikarya</taxon>
        <taxon>Basidiomycota</taxon>
        <taxon>Agaricomycotina</taxon>
        <taxon>Agaricomycetes</taxon>
        <taxon>Agaricomycetidae</taxon>
        <taxon>Agaricales</taxon>
        <taxon>Marasmiineae</taxon>
        <taxon>Mycenaceae</taxon>
        <taxon>Mycena</taxon>
    </lineage>
</organism>
<reference evidence="2" key="1">
    <citation type="submission" date="2023-03" db="EMBL/GenBank/DDBJ databases">
        <title>Massive genome expansion in bonnet fungi (Mycena s.s.) driven by repeated elements and novel gene families across ecological guilds.</title>
        <authorList>
            <consortium name="Lawrence Berkeley National Laboratory"/>
            <person name="Harder C.B."/>
            <person name="Miyauchi S."/>
            <person name="Viragh M."/>
            <person name="Kuo A."/>
            <person name="Thoen E."/>
            <person name="Andreopoulos B."/>
            <person name="Lu D."/>
            <person name="Skrede I."/>
            <person name="Drula E."/>
            <person name="Henrissat B."/>
            <person name="Morin E."/>
            <person name="Kohler A."/>
            <person name="Barry K."/>
            <person name="LaButti K."/>
            <person name="Morin E."/>
            <person name="Salamov A."/>
            <person name="Lipzen A."/>
            <person name="Mereny Z."/>
            <person name="Hegedus B."/>
            <person name="Baldrian P."/>
            <person name="Stursova M."/>
            <person name="Weitz H."/>
            <person name="Taylor A."/>
            <person name="Grigoriev I.V."/>
            <person name="Nagy L.G."/>
            <person name="Martin F."/>
            <person name="Kauserud H."/>
        </authorList>
    </citation>
    <scope>NUCLEOTIDE SEQUENCE</scope>
    <source>
        <strain evidence="2">CBHHK200</strain>
    </source>
</reference>
<evidence type="ECO:0000256" key="1">
    <source>
        <dbReference type="SAM" id="MobiDB-lite"/>
    </source>
</evidence>
<feature type="region of interest" description="Disordered" evidence="1">
    <location>
        <begin position="44"/>
        <end position="79"/>
    </location>
</feature>
<gene>
    <name evidence="2" type="ORF">C8F04DRAFT_1190637</name>
</gene>
<accession>A0AAD6WT91</accession>
<name>A0AAD6WT91_9AGAR</name>
<dbReference type="Proteomes" id="UP001218188">
    <property type="component" value="Unassembled WGS sequence"/>
</dbReference>
<keyword evidence="3" id="KW-1185">Reference proteome</keyword>
<dbReference type="EMBL" id="JARJCM010000140">
    <property type="protein sequence ID" value="KAJ7026318.1"/>
    <property type="molecule type" value="Genomic_DNA"/>
</dbReference>
<feature type="compositionally biased region" description="Polar residues" evidence="1">
    <location>
        <begin position="215"/>
        <end position="225"/>
    </location>
</feature>
<dbReference type="AlphaFoldDB" id="A0AAD6WT91"/>
<proteinExistence type="predicted"/>
<feature type="compositionally biased region" description="Low complexity" evidence="1">
    <location>
        <begin position="59"/>
        <end position="71"/>
    </location>
</feature>
<comment type="caution">
    <text evidence="2">The sequence shown here is derived from an EMBL/GenBank/DDBJ whole genome shotgun (WGS) entry which is preliminary data.</text>
</comment>
<feature type="compositionally biased region" description="Basic residues" evidence="1">
    <location>
        <begin position="406"/>
        <end position="416"/>
    </location>
</feature>
<evidence type="ECO:0000313" key="2">
    <source>
        <dbReference type="EMBL" id="KAJ7026318.1"/>
    </source>
</evidence>
<feature type="compositionally biased region" description="Acidic residues" evidence="1">
    <location>
        <begin position="260"/>
        <end position="274"/>
    </location>
</feature>
<protein>
    <submittedName>
        <fullName evidence="2">Uncharacterized protein</fullName>
    </submittedName>
</protein>